<name>K2BX09_9BACT</name>
<dbReference type="PANTHER" id="PTHR42753:SF2">
    <property type="entry name" value="PROLINE--TRNA LIGASE"/>
    <property type="match status" value="1"/>
</dbReference>
<dbReference type="InterPro" id="IPR050062">
    <property type="entry name" value="Pro-tRNA_synthetase"/>
</dbReference>
<evidence type="ECO:0000256" key="3">
    <source>
        <dbReference type="ARBA" id="ARBA00022598"/>
    </source>
</evidence>
<dbReference type="GO" id="GO:0004827">
    <property type="term" value="F:proline-tRNA ligase activity"/>
    <property type="evidence" value="ECO:0007669"/>
    <property type="project" value="UniProtKB-EC"/>
</dbReference>
<dbReference type="PANTHER" id="PTHR42753">
    <property type="entry name" value="MITOCHONDRIAL RIBOSOME PROTEIN L39/PROLYL-TRNA LIGASE FAMILY MEMBER"/>
    <property type="match status" value="1"/>
</dbReference>
<dbReference type="InterPro" id="IPR002316">
    <property type="entry name" value="Pro-tRNA-ligase_IIa"/>
</dbReference>
<keyword evidence="7" id="KW-0030">Aminoacyl-tRNA synthetase</keyword>
<evidence type="ECO:0000256" key="8">
    <source>
        <dbReference type="ARBA" id="ARBA00029731"/>
    </source>
</evidence>
<evidence type="ECO:0000256" key="4">
    <source>
        <dbReference type="ARBA" id="ARBA00022741"/>
    </source>
</evidence>
<keyword evidence="3 11" id="KW-0436">Ligase</keyword>
<feature type="domain" description="Aminoacyl-transfer RNA synthetases class-II family profile" evidence="10">
    <location>
        <begin position="133"/>
        <end position="317"/>
    </location>
</feature>
<dbReference type="GO" id="GO:0005524">
    <property type="term" value="F:ATP binding"/>
    <property type="evidence" value="ECO:0007669"/>
    <property type="project" value="UniProtKB-KW"/>
</dbReference>
<comment type="caution">
    <text evidence="11">The sequence shown here is derived from an EMBL/GenBank/DDBJ whole genome shotgun (WGS) entry which is preliminary data.</text>
</comment>
<evidence type="ECO:0000256" key="5">
    <source>
        <dbReference type="ARBA" id="ARBA00022840"/>
    </source>
</evidence>
<dbReference type="GO" id="GO:0006433">
    <property type="term" value="P:prolyl-tRNA aminoacylation"/>
    <property type="evidence" value="ECO:0007669"/>
    <property type="project" value="InterPro"/>
</dbReference>
<accession>K2BX09</accession>
<dbReference type="Pfam" id="PF03129">
    <property type="entry name" value="HGTP_anticodon"/>
    <property type="match status" value="1"/>
</dbReference>
<dbReference type="InterPro" id="IPR004154">
    <property type="entry name" value="Anticodon-bd"/>
</dbReference>
<sequence length="404" mass="48117">MIQLSKFPFKTLKSEPKVSDNRSTSLLLQAGFIRQEMAGVYNYLPFWLKVLRKIENIVREEINSLWAQEILMPALANKESWIKTNRWDSVDVLFKFEGSGGKEYGLNPTHEEVVTPLMQEFIQSYKDLNNMSVYQFQNKFRNEARAKSGILRWREFLMKDLYSFHKSEQDLEVYFEEVRKVYVRIFDRLWLGKDTLYAFASGWAFSKFSYEFQTILGIWEDNIYVCEKCGQAHNDEIVWEKFECVGCGWDKYKIVKTSEVWNIFKLGTKFSDAFGLKYTDVDWKDKPVFMWCYGIGISRVMWVIAEFMMDKSWLVWPENIAPFTHYIIVIWDNLDKAIELSKKIESEWWEVIIDDREKAGFGQKANDSDLIWIPRRIVISPKTLELWGYELKERKSDETKIFNF</sequence>
<dbReference type="InterPro" id="IPR036621">
    <property type="entry name" value="Anticodon-bd_dom_sf"/>
</dbReference>
<keyword evidence="4" id="KW-0547">Nucleotide-binding</keyword>
<comment type="catalytic activity">
    <reaction evidence="9">
        <text>tRNA(Pro) + L-proline + ATP = L-prolyl-tRNA(Pro) + AMP + diphosphate</text>
        <dbReference type="Rhea" id="RHEA:14305"/>
        <dbReference type="Rhea" id="RHEA-COMP:9700"/>
        <dbReference type="Rhea" id="RHEA-COMP:9702"/>
        <dbReference type="ChEBI" id="CHEBI:30616"/>
        <dbReference type="ChEBI" id="CHEBI:33019"/>
        <dbReference type="ChEBI" id="CHEBI:60039"/>
        <dbReference type="ChEBI" id="CHEBI:78442"/>
        <dbReference type="ChEBI" id="CHEBI:78532"/>
        <dbReference type="ChEBI" id="CHEBI:456215"/>
        <dbReference type="EC" id="6.1.1.15"/>
    </reaction>
</comment>
<proteinExistence type="predicted"/>
<evidence type="ECO:0000256" key="7">
    <source>
        <dbReference type="ARBA" id="ARBA00023146"/>
    </source>
</evidence>
<evidence type="ECO:0000259" key="10">
    <source>
        <dbReference type="PROSITE" id="PS50862"/>
    </source>
</evidence>
<dbReference type="InterPro" id="IPR002314">
    <property type="entry name" value="aa-tRNA-synt_IIb"/>
</dbReference>
<protein>
    <recommendedName>
        <fullName evidence="2">Proline--tRNA ligase</fullName>
        <ecNumber evidence="1">6.1.1.15</ecNumber>
    </recommendedName>
    <alternativeName>
        <fullName evidence="8">Prolyl-tRNA synthetase</fullName>
    </alternativeName>
</protein>
<dbReference type="InterPro" id="IPR006195">
    <property type="entry name" value="aa-tRNA-synth_II"/>
</dbReference>
<reference evidence="11" key="1">
    <citation type="journal article" date="2012" name="Science">
        <title>Fermentation, hydrogen, and sulfur metabolism in multiple uncultivated bacterial phyla.</title>
        <authorList>
            <person name="Wrighton K.C."/>
            <person name="Thomas B.C."/>
            <person name="Sharon I."/>
            <person name="Miller C.S."/>
            <person name="Castelle C.J."/>
            <person name="VerBerkmoes N.C."/>
            <person name="Wilkins M.J."/>
            <person name="Hettich R.L."/>
            <person name="Lipton M.S."/>
            <person name="Williams K.H."/>
            <person name="Long P.E."/>
            <person name="Banfield J.F."/>
        </authorList>
    </citation>
    <scope>NUCLEOTIDE SEQUENCE [LARGE SCALE GENOMIC DNA]</scope>
</reference>
<dbReference type="SUPFAM" id="SSF52954">
    <property type="entry name" value="Class II aaRS ABD-related"/>
    <property type="match status" value="1"/>
</dbReference>
<dbReference type="AlphaFoldDB" id="K2BX09"/>
<evidence type="ECO:0000256" key="1">
    <source>
        <dbReference type="ARBA" id="ARBA00012831"/>
    </source>
</evidence>
<evidence type="ECO:0000256" key="2">
    <source>
        <dbReference type="ARBA" id="ARBA00019110"/>
    </source>
</evidence>
<keyword evidence="5" id="KW-0067">ATP-binding</keyword>
<dbReference type="Gene3D" id="3.30.930.10">
    <property type="entry name" value="Bira Bifunctional Protein, Domain 2"/>
    <property type="match status" value="1"/>
</dbReference>
<dbReference type="PROSITE" id="PS50862">
    <property type="entry name" value="AA_TRNA_LIGASE_II"/>
    <property type="match status" value="1"/>
</dbReference>
<evidence type="ECO:0000313" key="11">
    <source>
        <dbReference type="EMBL" id="EKD66709.1"/>
    </source>
</evidence>
<evidence type="ECO:0000256" key="9">
    <source>
        <dbReference type="ARBA" id="ARBA00047671"/>
    </source>
</evidence>
<dbReference type="InterPro" id="IPR045864">
    <property type="entry name" value="aa-tRNA-synth_II/BPL/LPL"/>
</dbReference>
<keyword evidence="6" id="KW-0648">Protein biosynthesis</keyword>
<dbReference type="PRINTS" id="PR01046">
    <property type="entry name" value="TRNASYNTHPRO"/>
</dbReference>
<dbReference type="EMBL" id="AMFJ01021607">
    <property type="protein sequence ID" value="EKD66709.1"/>
    <property type="molecule type" value="Genomic_DNA"/>
</dbReference>
<dbReference type="Gene3D" id="3.40.50.800">
    <property type="entry name" value="Anticodon-binding domain"/>
    <property type="match status" value="1"/>
</dbReference>
<dbReference type="SUPFAM" id="SSF55681">
    <property type="entry name" value="Class II aaRS and biotin synthetases"/>
    <property type="match status" value="1"/>
</dbReference>
<organism evidence="11">
    <name type="scientific">uncultured bacterium</name>
    <name type="common">gcode 4</name>
    <dbReference type="NCBI Taxonomy" id="1234023"/>
    <lineage>
        <taxon>Bacteria</taxon>
        <taxon>environmental samples</taxon>
    </lineage>
</organism>
<evidence type="ECO:0000256" key="6">
    <source>
        <dbReference type="ARBA" id="ARBA00022917"/>
    </source>
</evidence>
<dbReference type="Pfam" id="PF00587">
    <property type="entry name" value="tRNA-synt_2b"/>
    <property type="match status" value="1"/>
</dbReference>
<dbReference type="GO" id="GO:0005829">
    <property type="term" value="C:cytosol"/>
    <property type="evidence" value="ECO:0007669"/>
    <property type="project" value="TreeGrafter"/>
</dbReference>
<dbReference type="EC" id="6.1.1.15" evidence="1"/>
<gene>
    <name evidence="11" type="ORF">ACD_49C00021G0024</name>
</gene>